<feature type="modified residue" description="4-aspartylphosphate" evidence="1">
    <location>
        <position position="60"/>
    </location>
</feature>
<evidence type="ECO:0000259" key="2">
    <source>
        <dbReference type="PROSITE" id="PS50110"/>
    </source>
</evidence>
<dbReference type="Gene3D" id="1.10.3210.10">
    <property type="entry name" value="Hypothetical protein af1432"/>
    <property type="match status" value="1"/>
</dbReference>
<organism evidence="3 4">
    <name type="scientific">Desulfomicrobium apsheronum</name>
    <dbReference type="NCBI Taxonomy" id="52560"/>
    <lineage>
        <taxon>Bacteria</taxon>
        <taxon>Pseudomonadati</taxon>
        <taxon>Thermodesulfobacteriota</taxon>
        <taxon>Desulfovibrionia</taxon>
        <taxon>Desulfovibrionales</taxon>
        <taxon>Desulfomicrobiaceae</taxon>
        <taxon>Desulfomicrobium</taxon>
    </lineage>
</organism>
<dbReference type="STRING" id="52560.SAMN04488082_11162"/>
<dbReference type="Gene3D" id="3.40.50.2300">
    <property type="match status" value="1"/>
</dbReference>
<evidence type="ECO:0000256" key="1">
    <source>
        <dbReference type="PROSITE-ProRule" id="PRU00169"/>
    </source>
</evidence>
<proteinExistence type="predicted"/>
<dbReference type="PROSITE" id="PS50110">
    <property type="entry name" value="RESPONSE_REGULATORY"/>
    <property type="match status" value="1"/>
</dbReference>
<keyword evidence="4" id="KW-1185">Reference proteome</keyword>
<name>A0A1I3VY29_9BACT</name>
<accession>A0A1I3VY29</accession>
<dbReference type="PANTHER" id="PTHR45228">
    <property type="entry name" value="CYCLIC DI-GMP PHOSPHODIESTERASE TM_0186-RELATED"/>
    <property type="match status" value="1"/>
</dbReference>
<reference evidence="4" key="1">
    <citation type="submission" date="2016-10" db="EMBL/GenBank/DDBJ databases">
        <authorList>
            <person name="Varghese N."/>
            <person name="Submissions S."/>
        </authorList>
    </citation>
    <scope>NUCLEOTIDE SEQUENCE [LARGE SCALE GENOMIC DNA]</scope>
    <source>
        <strain evidence="4">DSM 5918</strain>
    </source>
</reference>
<dbReference type="InterPro" id="IPR052020">
    <property type="entry name" value="Cyclic_di-GMP/3'3'-cGAMP_PDE"/>
</dbReference>
<keyword evidence="1" id="KW-0597">Phosphoprotein</keyword>
<dbReference type="GO" id="GO:0000160">
    <property type="term" value="P:phosphorelay signal transduction system"/>
    <property type="evidence" value="ECO:0007669"/>
    <property type="project" value="InterPro"/>
</dbReference>
<dbReference type="InterPro" id="IPR011006">
    <property type="entry name" value="CheY-like_superfamily"/>
</dbReference>
<feature type="domain" description="Response regulatory" evidence="2">
    <location>
        <begin position="11"/>
        <end position="126"/>
    </location>
</feature>
<sequence>MEKSPDHAAASVLLVDDEDKALKALKCNLHDSFSITTTTDPSEALDKIQGGSNFAVIVSDFKMPGMDGITFLSRVRDMAPGTVRILLTGQANTDMATRAVNQGQIFRFLQKPCTLKDLTEAIKAGIRLHFKTAAEREVLQSTLRGTIRVLSEALGLANPQAFERAERVRKIVVRMAKLLCVLAPLELELATMLSHLGCLGLRSEIIEKINKGKSLNPEETALFHDHPRIGAMLIERIPRLDTVARIIAMQHAPPSASMTLEARILNMTMQYDRSRCAGHLPCDIFRALHEAEPPHPPEFVDALKGAVYSGPEYSRKTMSIRQLKPSMILDRHVETLDGLLLLAKGAELSESTILRLIEIAKNQSIIEPVHVLALRE</sequence>
<dbReference type="InterPro" id="IPR001789">
    <property type="entry name" value="Sig_transdc_resp-reg_receiver"/>
</dbReference>
<protein>
    <submittedName>
        <fullName evidence="3">Response regulator c-di-GMP phosphodiesterase, RpfG family, contains REC and HD-GYP domains</fullName>
    </submittedName>
</protein>
<dbReference type="CDD" id="cd17569">
    <property type="entry name" value="REC_HupR-like"/>
    <property type="match status" value="1"/>
</dbReference>
<dbReference type="RefSeq" id="WP_177193131.1">
    <property type="nucleotide sequence ID" value="NZ_FORX01000011.1"/>
</dbReference>
<dbReference type="AlphaFoldDB" id="A0A1I3VY29"/>
<dbReference type="EMBL" id="FORX01000011">
    <property type="protein sequence ID" value="SFJ99126.1"/>
    <property type="molecule type" value="Genomic_DNA"/>
</dbReference>
<gene>
    <name evidence="3" type="ORF">SAMN04488082_11162</name>
</gene>
<evidence type="ECO:0000313" key="4">
    <source>
        <dbReference type="Proteomes" id="UP000198635"/>
    </source>
</evidence>
<dbReference type="PANTHER" id="PTHR45228:SF8">
    <property type="entry name" value="TWO-COMPONENT RESPONSE REGULATOR-RELATED"/>
    <property type="match status" value="1"/>
</dbReference>
<dbReference type="SMART" id="SM00448">
    <property type="entry name" value="REC"/>
    <property type="match status" value="1"/>
</dbReference>
<dbReference type="Proteomes" id="UP000198635">
    <property type="component" value="Unassembled WGS sequence"/>
</dbReference>
<dbReference type="SUPFAM" id="SSF52172">
    <property type="entry name" value="CheY-like"/>
    <property type="match status" value="1"/>
</dbReference>
<dbReference type="Pfam" id="PF00072">
    <property type="entry name" value="Response_reg"/>
    <property type="match status" value="1"/>
</dbReference>
<evidence type="ECO:0000313" key="3">
    <source>
        <dbReference type="EMBL" id="SFJ99126.1"/>
    </source>
</evidence>
<dbReference type="Pfam" id="PF13487">
    <property type="entry name" value="HD_5"/>
    <property type="match status" value="1"/>
</dbReference>